<organism evidence="2 3">
    <name type="scientific">Colletotrichum chlorophyti</name>
    <dbReference type="NCBI Taxonomy" id="708187"/>
    <lineage>
        <taxon>Eukaryota</taxon>
        <taxon>Fungi</taxon>
        <taxon>Dikarya</taxon>
        <taxon>Ascomycota</taxon>
        <taxon>Pezizomycotina</taxon>
        <taxon>Sordariomycetes</taxon>
        <taxon>Hypocreomycetidae</taxon>
        <taxon>Glomerellales</taxon>
        <taxon>Glomerellaceae</taxon>
        <taxon>Colletotrichum</taxon>
    </lineage>
</organism>
<reference evidence="2 3" key="1">
    <citation type="submission" date="2016-11" db="EMBL/GenBank/DDBJ databases">
        <title>Draft Genome Assembly of Colletotrichum chlorophyti a pathogen of herbaceous plants.</title>
        <authorList>
            <person name="Gan P."/>
            <person name="Narusaka M."/>
            <person name="Tsushima A."/>
            <person name="Narusaka Y."/>
            <person name="Takano Y."/>
            <person name="Shirasu K."/>
        </authorList>
    </citation>
    <scope>NUCLEOTIDE SEQUENCE [LARGE SCALE GENOMIC DNA]</scope>
    <source>
        <strain evidence="2 3">NTL11</strain>
    </source>
</reference>
<evidence type="ECO:0000313" key="2">
    <source>
        <dbReference type="EMBL" id="OLN86912.1"/>
    </source>
</evidence>
<proteinExistence type="predicted"/>
<comment type="caution">
    <text evidence="2">The sequence shown here is derived from an EMBL/GenBank/DDBJ whole genome shotgun (WGS) entry which is preliminary data.</text>
</comment>
<dbReference type="AlphaFoldDB" id="A0A1Q8RRH5"/>
<keyword evidence="1" id="KW-0812">Transmembrane</keyword>
<evidence type="ECO:0000256" key="1">
    <source>
        <dbReference type="SAM" id="Phobius"/>
    </source>
</evidence>
<dbReference type="STRING" id="708187.A0A1Q8RRH5"/>
<name>A0A1Q8RRH5_9PEZI</name>
<gene>
    <name evidence="2" type="ORF">CCHL11_04611</name>
</gene>
<protein>
    <submittedName>
        <fullName evidence="2">Uncharacterized protein</fullName>
    </submittedName>
</protein>
<dbReference type="OrthoDB" id="5043642at2759"/>
<sequence>MYPALEIASPQFAIAVLGSTACIGCLLYLMSTLIIKRKRVSSFSRTSSPIRPTNVATARTPKKQSYMNVFPPSRRTALAELGSRYADVTEVDLAATPKPILKIETDYRTARSSDFNFSGFSVGDIQSLGDFPDYAALSGVPLPEPLENFDIDKAVPRPYRPFRWAYHQTMSLTKMDTDFWIELESTYRERIAQRQALYAQNRDEVLVSLPGSELACKELMEMVVQFICARYPSQFRLDGKLLINNILGTATDLAVTPPLVVLLNHVPEDFAMMIRDHDTGRYILRAGIVCSSVGWKLGEKMGLGLPGIHKVVPDYKEKMEFSMDRFFTKMPTDKPIQRGSWGLEVGEPLFLPSEDPEFSLRESQNPSLRPEDINLRVDWQTLRRLPLSGAVVFNFKALFTPLTEFKDEPYVPSLVLKVLNEGKEAIMKYKGTWHVEHVAKPTLEEYARHQIENGFIQKDWEPHTLAESPFFPGWEKKWRVE</sequence>
<keyword evidence="1" id="KW-0472">Membrane</keyword>
<keyword evidence="1" id="KW-1133">Transmembrane helix</keyword>
<accession>A0A1Q8RRH5</accession>
<keyword evidence="3" id="KW-1185">Reference proteome</keyword>
<dbReference type="InterPro" id="IPR021848">
    <property type="entry name" value="HODM_asu-like"/>
</dbReference>
<dbReference type="EMBL" id="MPGH01000108">
    <property type="protein sequence ID" value="OLN86912.1"/>
    <property type="molecule type" value="Genomic_DNA"/>
</dbReference>
<dbReference type="Pfam" id="PF11927">
    <property type="entry name" value="HODM_asu-like"/>
    <property type="match status" value="1"/>
</dbReference>
<evidence type="ECO:0000313" key="3">
    <source>
        <dbReference type="Proteomes" id="UP000186583"/>
    </source>
</evidence>
<dbReference type="Proteomes" id="UP000186583">
    <property type="component" value="Unassembled WGS sequence"/>
</dbReference>
<feature type="transmembrane region" description="Helical" evidence="1">
    <location>
        <begin position="12"/>
        <end position="35"/>
    </location>
</feature>